<dbReference type="GO" id="GO:0030131">
    <property type="term" value="C:clathrin adaptor complex"/>
    <property type="evidence" value="ECO:0007669"/>
    <property type="project" value="InterPro"/>
</dbReference>
<evidence type="ECO:0000256" key="2">
    <source>
        <dbReference type="ARBA" id="ARBA00022448"/>
    </source>
</evidence>
<dbReference type="RefSeq" id="XP_014145299.1">
    <property type="nucleotide sequence ID" value="XM_014289824.1"/>
</dbReference>
<proteinExistence type="predicted"/>
<dbReference type="STRING" id="667725.A0A0L0F3Y3"/>
<dbReference type="Proteomes" id="UP000054560">
    <property type="component" value="Unassembled WGS sequence"/>
</dbReference>
<organism evidence="6 7">
    <name type="scientific">Sphaeroforma arctica JP610</name>
    <dbReference type="NCBI Taxonomy" id="667725"/>
    <lineage>
        <taxon>Eukaryota</taxon>
        <taxon>Ichthyosporea</taxon>
        <taxon>Ichthyophonida</taxon>
        <taxon>Sphaeroforma</taxon>
    </lineage>
</organism>
<feature type="domain" description="MHD" evidence="5">
    <location>
        <begin position="24"/>
        <end position="111"/>
    </location>
</feature>
<evidence type="ECO:0000256" key="4">
    <source>
        <dbReference type="ARBA" id="ARBA00023136"/>
    </source>
</evidence>
<evidence type="ECO:0000313" key="6">
    <source>
        <dbReference type="EMBL" id="KNC71397.1"/>
    </source>
</evidence>
<dbReference type="GeneID" id="25916568"/>
<dbReference type="PROSITE" id="PS00990">
    <property type="entry name" value="CLAT_ADAPTOR_M_1"/>
    <property type="match status" value="1"/>
</dbReference>
<accession>A0A0L0F3Y3</accession>
<dbReference type="SUPFAM" id="SSF49447">
    <property type="entry name" value="Second domain of Mu2 adaptin subunit (ap50) of ap2 adaptor"/>
    <property type="match status" value="1"/>
</dbReference>
<dbReference type="InterPro" id="IPR036168">
    <property type="entry name" value="AP2_Mu_C_sf"/>
</dbReference>
<evidence type="ECO:0000313" key="7">
    <source>
        <dbReference type="Proteomes" id="UP000054560"/>
    </source>
</evidence>
<dbReference type="GO" id="GO:0016192">
    <property type="term" value="P:vesicle-mediated transport"/>
    <property type="evidence" value="ECO:0007669"/>
    <property type="project" value="InterPro"/>
</dbReference>
<dbReference type="PROSITE" id="PS51072">
    <property type="entry name" value="MHD"/>
    <property type="match status" value="1"/>
</dbReference>
<keyword evidence="2" id="KW-0813">Transport</keyword>
<dbReference type="OrthoDB" id="870at2759"/>
<keyword evidence="4" id="KW-0472">Membrane</keyword>
<dbReference type="InterPro" id="IPR028565">
    <property type="entry name" value="MHD"/>
</dbReference>
<dbReference type="Pfam" id="PF00928">
    <property type="entry name" value="Adap_comp_sub"/>
    <property type="match status" value="1"/>
</dbReference>
<evidence type="ECO:0000256" key="1">
    <source>
        <dbReference type="ARBA" id="ARBA00004308"/>
    </source>
</evidence>
<dbReference type="AlphaFoldDB" id="A0A0L0F3Y3"/>
<gene>
    <name evidence="6" type="ORF">SARC_16064</name>
</gene>
<evidence type="ECO:0000256" key="3">
    <source>
        <dbReference type="ARBA" id="ARBA00022927"/>
    </source>
</evidence>
<reference evidence="6 7" key="1">
    <citation type="submission" date="2011-02" db="EMBL/GenBank/DDBJ databases">
        <title>The Genome Sequence of Sphaeroforma arctica JP610.</title>
        <authorList>
            <consortium name="The Broad Institute Genome Sequencing Platform"/>
            <person name="Russ C."/>
            <person name="Cuomo C."/>
            <person name="Young S.K."/>
            <person name="Zeng Q."/>
            <person name="Gargeya S."/>
            <person name="Alvarado L."/>
            <person name="Berlin A."/>
            <person name="Chapman S.B."/>
            <person name="Chen Z."/>
            <person name="Freedman E."/>
            <person name="Gellesch M."/>
            <person name="Goldberg J."/>
            <person name="Griggs A."/>
            <person name="Gujja S."/>
            <person name="Heilman E."/>
            <person name="Heiman D."/>
            <person name="Howarth C."/>
            <person name="Mehta T."/>
            <person name="Neiman D."/>
            <person name="Pearson M."/>
            <person name="Roberts A."/>
            <person name="Saif S."/>
            <person name="Shea T."/>
            <person name="Shenoy N."/>
            <person name="Sisk P."/>
            <person name="Stolte C."/>
            <person name="Sykes S."/>
            <person name="White J."/>
            <person name="Yandava C."/>
            <person name="Burger G."/>
            <person name="Gray M.W."/>
            <person name="Holland P.W.H."/>
            <person name="King N."/>
            <person name="Lang F.B.F."/>
            <person name="Roger A.J."/>
            <person name="Ruiz-Trillo I."/>
            <person name="Haas B."/>
            <person name="Nusbaum C."/>
            <person name="Birren B."/>
        </authorList>
    </citation>
    <scope>NUCLEOTIDE SEQUENCE [LARGE SCALE GENOMIC DNA]</scope>
    <source>
        <strain evidence="6 7">JP610</strain>
    </source>
</reference>
<protein>
    <recommendedName>
        <fullName evidence="5">MHD domain-containing protein</fullName>
    </recommendedName>
</protein>
<dbReference type="PANTHER" id="PTHR10529">
    <property type="entry name" value="AP COMPLEX SUBUNIT MU"/>
    <property type="match status" value="1"/>
</dbReference>
<name>A0A0L0F3Y3_9EUKA</name>
<dbReference type="GO" id="GO:0012505">
    <property type="term" value="C:endomembrane system"/>
    <property type="evidence" value="ECO:0007669"/>
    <property type="project" value="UniProtKB-SubCell"/>
</dbReference>
<keyword evidence="3" id="KW-0653">Protein transport</keyword>
<dbReference type="InterPro" id="IPR018240">
    <property type="entry name" value="Clathrin_mu_CS"/>
</dbReference>
<comment type="subcellular location">
    <subcellularLocation>
        <location evidence="1">Endomembrane system</location>
    </subcellularLocation>
</comment>
<dbReference type="eggNOG" id="KOG2740">
    <property type="taxonomic scope" value="Eukaryota"/>
</dbReference>
<dbReference type="InterPro" id="IPR050431">
    <property type="entry name" value="Adaptor_comp_med_subunit"/>
</dbReference>
<dbReference type="EMBL" id="KQ248881">
    <property type="protein sequence ID" value="KNC71397.1"/>
    <property type="molecule type" value="Genomic_DNA"/>
</dbReference>
<feature type="non-terminal residue" evidence="6">
    <location>
        <position position="1"/>
    </location>
</feature>
<sequence>MSQQLPSSQLSNIPWRKSDVWYPTNDIYVDVVEEVDCTLARNGNPIGIEIRGRVQCNSQLSGVPDLIMSFNHPRMLTDVSLHPCVRIRKWQQVGHTVGQARGCLDVHVLKI</sequence>
<keyword evidence="7" id="KW-1185">Reference proteome</keyword>
<evidence type="ECO:0000259" key="5">
    <source>
        <dbReference type="PROSITE" id="PS51072"/>
    </source>
</evidence>
<dbReference type="GO" id="GO:0006886">
    <property type="term" value="P:intracellular protein transport"/>
    <property type="evidence" value="ECO:0007669"/>
    <property type="project" value="InterPro"/>
</dbReference>
<dbReference type="Gene3D" id="2.60.40.1170">
    <property type="entry name" value="Mu homology domain, subdomain B"/>
    <property type="match status" value="1"/>
</dbReference>